<proteinExistence type="predicted"/>
<evidence type="ECO:0000313" key="1">
    <source>
        <dbReference type="EMBL" id="KAJ8668560.1"/>
    </source>
</evidence>
<dbReference type="EMBL" id="CM056744">
    <property type="protein sequence ID" value="KAJ8668560.1"/>
    <property type="molecule type" value="Genomic_DNA"/>
</dbReference>
<dbReference type="Proteomes" id="UP001239111">
    <property type="component" value="Chromosome 4"/>
</dbReference>
<reference evidence="1" key="1">
    <citation type="submission" date="2023-04" db="EMBL/GenBank/DDBJ databases">
        <title>A chromosome-level genome assembly of the parasitoid wasp Eretmocerus hayati.</title>
        <authorList>
            <person name="Zhong Y."/>
            <person name="Liu S."/>
            <person name="Liu Y."/>
        </authorList>
    </citation>
    <scope>NUCLEOTIDE SEQUENCE</scope>
    <source>
        <strain evidence="1">ZJU_SS_LIU_2023</strain>
    </source>
</reference>
<sequence>MANNDDADDENSVDEIGGNETMDVDVMDFKLEQARKIRLESLPLLSKKLYTQRYNKYKKWCVDNKIPTYINEDVMLMYMDYLFTKEKFISSTLWAVYSMIKSCINAYDSVDISNYSAVRRYIKTKHTGHKPKKAKTFSIENVHKFISTAEEPEHLLTKAIFIAGLSGCLRMVEATYLLLENVLKLDNGTFLITIPTEGKNYVERSFTVVGDFADILQKYLDARMGLTCPRLFLTFRNGTFINSPTGIGTVGRVPKVIATFLKLPDIKLYTSHCIRRTAATIFADTGANIEELMRFGVWKSPGCARGYVADSRFTKDKMAHQITDAIVGKTTSRETSIATQQQCTSNPTNFVTAAQMIHEDHDNIDENENVIPPPLIGKQVPAVTTNVTSKSPCPSTDNPVPSTSGRVKTLLPVKHTVTEGNLLKLDAAAVHTYQVQQLKEQTMNQQSNVIEDEIADDSGISFDGQEFDANTSWGYNVFKPTPESVENSSNKNSNDSDSDPEVTDVICSASKFFARLNAKLSQPSNEASCEASQSSMKCEPYTSDKDDHFSDLIDEESSDASDTENVATAQYPLPKKKALCTSRSNKKIVPNGYELEQNPSTSIGTTKNRDPIQKAAKISYIKPGKRTSTSTQSSTRAQIHQTEGSNPDGTDEANAHASYQNMQKEENQEIQIGSATIKLINCSNIHFHFHK</sequence>
<accession>A0ACC2NBL4</accession>
<organism evidence="1 2">
    <name type="scientific">Eretmocerus hayati</name>
    <dbReference type="NCBI Taxonomy" id="131215"/>
    <lineage>
        <taxon>Eukaryota</taxon>
        <taxon>Metazoa</taxon>
        <taxon>Ecdysozoa</taxon>
        <taxon>Arthropoda</taxon>
        <taxon>Hexapoda</taxon>
        <taxon>Insecta</taxon>
        <taxon>Pterygota</taxon>
        <taxon>Neoptera</taxon>
        <taxon>Endopterygota</taxon>
        <taxon>Hymenoptera</taxon>
        <taxon>Apocrita</taxon>
        <taxon>Proctotrupomorpha</taxon>
        <taxon>Chalcidoidea</taxon>
        <taxon>Aphelinidae</taxon>
        <taxon>Aphelininae</taxon>
        <taxon>Eretmocerus</taxon>
    </lineage>
</organism>
<gene>
    <name evidence="1" type="ORF">QAD02_010223</name>
</gene>
<protein>
    <submittedName>
        <fullName evidence="1">Uncharacterized protein</fullName>
    </submittedName>
</protein>
<keyword evidence="2" id="KW-1185">Reference proteome</keyword>
<comment type="caution">
    <text evidence="1">The sequence shown here is derived from an EMBL/GenBank/DDBJ whole genome shotgun (WGS) entry which is preliminary data.</text>
</comment>
<evidence type="ECO:0000313" key="2">
    <source>
        <dbReference type="Proteomes" id="UP001239111"/>
    </source>
</evidence>
<name>A0ACC2NBL4_9HYME</name>